<evidence type="ECO:0000256" key="4">
    <source>
        <dbReference type="ARBA" id="ARBA00023136"/>
    </source>
</evidence>
<feature type="domain" description="Rhodopsin" evidence="7">
    <location>
        <begin position="35"/>
        <end position="261"/>
    </location>
</feature>
<keyword evidence="3 6" id="KW-1133">Transmembrane helix</keyword>
<evidence type="ECO:0000256" key="1">
    <source>
        <dbReference type="ARBA" id="ARBA00004141"/>
    </source>
</evidence>
<name>A0A2D3VDW3_9PEZI</name>
<keyword evidence="9" id="KW-1185">Reference proteome</keyword>
<evidence type="ECO:0000256" key="3">
    <source>
        <dbReference type="ARBA" id="ARBA00022989"/>
    </source>
</evidence>
<comment type="subcellular location">
    <subcellularLocation>
        <location evidence="1">Membrane</location>
        <topology evidence="1">Multi-pass membrane protein</topology>
    </subcellularLocation>
</comment>
<feature type="transmembrane region" description="Helical" evidence="6">
    <location>
        <begin position="12"/>
        <end position="34"/>
    </location>
</feature>
<dbReference type="Proteomes" id="UP000225277">
    <property type="component" value="Unassembled WGS sequence"/>
</dbReference>
<gene>
    <name evidence="8" type="ORF">RCC_05755</name>
</gene>
<accession>A0A2D3VDW3</accession>
<feature type="transmembrane region" description="Helical" evidence="6">
    <location>
        <begin position="46"/>
        <end position="64"/>
    </location>
</feature>
<comment type="similarity">
    <text evidence="5">Belongs to the SAT4 family.</text>
</comment>
<reference evidence="8 9" key="1">
    <citation type="submission" date="2016-03" db="EMBL/GenBank/DDBJ databases">
        <authorList>
            <person name="Ploux O."/>
        </authorList>
    </citation>
    <scope>NUCLEOTIDE SEQUENCE [LARGE SCALE GENOMIC DNA]</scope>
    <source>
        <strain evidence="8 9">URUG2</strain>
    </source>
</reference>
<evidence type="ECO:0000256" key="5">
    <source>
        <dbReference type="ARBA" id="ARBA00038359"/>
    </source>
</evidence>
<dbReference type="AlphaFoldDB" id="A0A2D3VDW3"/>
<feature type="transmembrane region" description="Helical" evidence="6">
    <location>
        <begin position="202"/>
        <end position="223"/>
    </location>
</feature>
<evidence type="ECO:0000256" key="2">
    <source>
        <dbReference type="ARBA" id="ARBA00022692"/>
    </source>
</evidence>
<feature type="transmembrane region" description="Helical" evidence="6">
    <location>
        <begin position="120"/>
        <end position="140"/>
    </location>
</feature>
<evidence type="ECO:0000259" key="7">
    <source>
        <dbReference type="Pfam" id="PF20684"/>
    </source>
</evidence>
<proteinExistence type="inferred from homology"/>
<feature type="transmembrane region" description="Helical" evidence="6">
    <location>
        <begin position="91"/>
        <end position="108"/>
    </location>
</feature>
<dbReference type="InterPro" id="IPR052337">
    <property type="entry name" value="SAT4-like"/>
</dbReference>
<protein>
    <recommendedName>
        <fullName evidence="7">Rhodopsin domain-containing protein</fullName>
    </recommendedName>
</protein>
<keyword evidence="2 6" id="KW-0812">Transmembrane</keyword>
<keyword evidence="4 6" id="KW-0472">Membrane</keyword>
<dbReference type="PANTHER" id="PTHR33048">
    <property type="entry name" value="PTH11-LIKE INTEGRAL MEMBRANE PROTEIN (AFU_ORTHOLOGUE AFUA_5G11245)"/>
    <property type="match status" value="1"/>
</dbReference>
<evidence type="ECO:0000313" key="9">
    <source>
        <dbReference type="Proteomes" id="UP000225277"/>
    </source>
</evidence>
<dbReference type="GO" id="GO:0016020">
    <property type="term" value="C:membrane"/>
    <property type="evidence" value="ECO:0007669"/>
    <property type="project" value="UniProtKB-SubCell"/>
</dbReference>
<dbReference type="Pfam" id="PF20684">
    <property type="entry name" value="Fung_rhodopsin"/>
    <property type="match status" value="1"/>
</dbReference>
<evidence type="ECO:0000313" key="8">
    <source>
        <dbReference type="EMBL" id="CZT19899.1"/>
    </source>
</evidence>
<dbReference type="PANTHER" id="PTHR33048:SF146">
    <property type="entry name" value="INTEGRAL MEMBRANE PROTEIN"/>
    <property type="match status" value="1"/>
</dbReference>
<dbReference type="STRING" id="112498.A0A2D3VDW3"/>
<dbReference type="RefSeq" id="XP_023626789.1">
    <property type="nucleotide sequence ID" value="XM_023771021.1"/>
</dbReference>
<feature type="transmembrane region" description="Helical" evidence="6">
    <location>
        <begin position="235"/>
        <end position="256"/>
    </location>
</feature>
<dbReference type="GeneID" id="35600908"/>
<dbReference type="OrthoDB" id="4682787at2759"/>
<dbReference type="InterPro" id="IPR049326">
    <property type="entry name" value="Rhodopsin_dom_fungi"/>
</dbReference>
<dbReference type="EMBL" id="FJUY01000008">
    <property type="protein sequence ID" value="CZT19899.1"/>
    <property type="molecule type" value="Genomic_DNA"/>
</dbReference>
<feature type="transmembrane region" description="Helical" evidence="6">
    <location>
        <begin position="168"/>
        <end position="190"/>
    </location>
</feature>
<sequence>MFAFDTSGAPNARFALFGSMLGCVWITVSLRISACTKRSFTWDDGFCLLSALLFTGFCTTALLVEVHLSGGYSDAERRSALVALSMTSTELYVAAIGLLKVSIGLFYLRHLEGAWQRYTVHTAIAVNIASSVLVVVATALECGALLSSAQSQQSNTCLQRNVLHIIELATSVSNAASSWTLTIIPVFIVAAHSQHLSIQQKGCTGCAILLGGCASVMSILRLLCVVGNSASSETYLVPLSVLEFGIAIIAASAVTLQPPFSCLARPVTLSDYISYSGSETTLEKDHEHLANDRMKPIKSHFSLFSEASGPRTWFNSLRDESTTHEAAPTLPDWGHPHSHQRSIHKIDGKLVISKPVVDAPPPLNRTESQQYLLRDKRSDSILSSEDGRRHVPLFVYGGED</sequence>
<organism evidence="8 9">
    <name type="scientific">Ramularia collo-cygni</name>
    <dbReference type="NCBI Taxonomy" id="112498"/>
    <lineage>
        <taxon>Eukaryota</taxon>
        <taxon>Fungi</taxon>
        <taxon>Dikarya</taxon>
        <taxon>Ascomycota</taxon>
        <taxon>Pezizomycotina</taxon>
        <taxon>Dothideomycetes</taxon>
        <taxon>Dothideomycetidae</taxon>
        <taxon>Mycosphaerellales</taxon>
        <taxon>Mycosphaerellaceae</taxon>
        <taxon>Ramularia</taxon>
    </lineage>
</organism>
<evidence type="ECO:0000256" key="6">
    <source>
        <dbReference type="SAM" id="Phobius"/>
    </source>
</evidence>